<evidence type="ECO:0000313" key="9">
    <source>
        <dbReference type="Proteomes" id="UP000019140"/>
    </source>
</evidence>
<dbReference type="NCBIfam" id="TIGR00476">
    <property type="entry name" value="selD"/>
    <property type="match status" value="1"/>
</dbReference>
<dbReference type="GO" id="GO:0004756">
    <property type="term" value="F:selenide, water dikinase activity"/>
    <property type="evidence" value="ECO:0007669"/>
    <property type="project" value="TreeGrafter"/>
</dbReference>
<proteinExistence type="predicted"/>
<organism evidence="8 9">
    <name type="scientific">Candidatus Entotheonella gemina</name>
    <dbReference type="NCBI Taxonomy" id="1429439"/>
    <lineage>
        <taxon>Bacteria</taxon>
        <taxon>Pseudomonadati</taxon>
        <taxon>Nitrospinota/Tectimicrobiota group</taxon>
        <taxon>Candidatus Tectimicrobiota</taxon>
        <taxon>Candidatus Entotheonellia</taxon>
        <taxon>Candidatus Entotheonellales</taxon>
        <taxon>Candidatus Entotheonellaceae</taxon>
        <taxon>Candidatus Entotheonella</taxon>
    </lineage>
</organism>
<dbReference type="GO" id="GO:0005737">
    <property type="term" value="C:cytoplasm"/>
    <property type="evidence" value="ECO:0007669"/>
    <property type="project" value="TreeGrafter"/>
</dbReference>
<keyword evidence="1" id="KW-0808">Transferase</keyword>
<feature type="domain" description="PurM-like N-terminal" evidence="6">
    <location>
        <begin position="7"/>
        <end position="114"/>
    </location>
</feature>
<keyword evidence="3" id="KW-0418">Kinase</keyword>
<dbReference type="InterPro" id="IPR016188">
    <property type="entry name" value="PurM-like_N"/>
</dbReference>
<keyword evidence="4" id="KW-0067">ATP-binding</keyword>
<dbReference type="Gene3D" id="3.30.1330.10">
    <property type="entry name" value="PurM-like, N-terminal domain"/>
    <property type="match status" value="1"/>
</dbReference>
<dbReference type="Gene3D" id="3.90.650.10">
    <property type="entry name" value="PurM-like C-terminal domain"/>
    <property type="match status" value="1"/>
</dbReference>
<dbReference type="HOGENOM" id="CLU_032859_0_1_7"/>
<dbReference type="EMBL" id="AZHX01001629">
    <property type="protein sequence ID" value="ETX01356.1"/>
    <property type="molecule type" value="Genomic_DNA"/>
</dbReference>
<dbReference type="GO" id="GO:0016260">
    <property type="term" value="P:selenocysteine biosynthetic process"/>
    <property type="evidence" value="ECO:0007669"/>
    <property type="project" value="TreeGrafter"/>
</dbReference>
<evidence type="ECO:0000256" key="2">
    <source>
        <dbReference type="ARBA" id="ARBA00022741"/>
    </source>
</evidence>
<dbReference type="PANTHER" id="PTHR10256:SF0">
    <property type="entry name" value="INACTIVE SELENIDE, WATER DIKINASE-LIKE PROTEIN-RELATED"/>
    <property type="match status" value="1"/>
</dbReference>
<dbReference type="AlphaFoldDB" id="W4LUI4"/>
<dbReference type="SUPFAM" id="SSF55326">
    <property type="entry name" value="PurM N-terminal domain-like"/>
    <property type="match status" value="1"/>
</dbReference>
<keyword evidence="2" id="KW-0547">Nucleotide-binding</keyword>
<feature type="domain" description="PurM-like C-terminal" evidence="7">
    <location>
        <begin position="126"/>
        <end position="197"/>
    </location>
</feature>
<keyword evidence="5" id="KW-0711">Selenium</keyword>
<dbReference type="SUPFAM" id="SSF56042">
    <property type="entry name" value="PurM C-terminal domain-like"/>
    <property type="match status" value="1"/>
</dbReference>
<evidence type="ECO:0000313" key="8">
    <source>
        <dbReference type="EMBL" id="ETX01356.1"/>
    </source>
</evidence>
<feature type="non-terminal residue" evidence="8">
    <location>
        <position position="197"/>
    </location>
</feature>
<accession>W4LUI4</accession>
<dbReference type="InterPro" id="IPR036676">
    <property type="entry name" value="PurM-like_C_sf"/>
</dbReference>
<evidence type="ECO:0000259" key="7">
    <source>
        <dbReference type="Pfam" id="PF02769"/>
    </source>
</evidence>
<dbReference type="Pfam" id="PF02769">
    <property type="entry name" value="AIRS_C"/>
    <property type="match status" value="1"/>
</dbReference>
<sequence>MGFETSDDAAVYRLTDDMAMVSTVDFITPPVDDPYWFGQIAAANAISDVYSMGGRPLTALNLVMFPSKQLDMGVLREILRGGNDKVLEAGARLVGGHSVDDEEPKYGLSVNGVVHPSQIVTNAGARPGDALILTKPLGTGVLFNSVRSGKLTLGDLERDVLPTVAALNGPAMETALKSTVHGCTDITGFGILGHLLE</sequence>
<evidence type="ECO:0008006" key="10">
    <source>
        <dbReference type="Google" id="ProtNLM"/>
    </source>
</evidence>
<gene>
    <name evidence="8" type="ORF">ETSY2_37395</name>
</gene>
<dbReference type="InterPro" id="IPR010918">
    <property type="entry name" value="PurM-like_C_dom"/>
</dbReference>
<dbReference type="Proteomes" id="UP000019140">
    <property type="component" value="Unassembled WGS sequence"/>
</dbReference>
<reference evidence="8 9" key="1">
    <citation type="journal article" date="2014" name="Nature">
        <title>An environmental bacterial taxon with a large and distinct metabolic repertoire.</title>
        <authorList>
            <person name="Wilson M.C."/>
            <person name="Mori T."/>
            <person name="Ruckert C."/>
            <person name="Uria A.R."/>
            <person name="Helf M.J."/>
            <person name="Takada K."/>
            <person name="Gernert C."/>
            <person name="Steffens U.A."/>
            <person name="Heycke N."/>
            <person name="Schmitt S."/>
            <person name="Rinke C."/>
            <person name="Helfrich E.J."/>
            <person name="Brachmann A.O."/>
            <person name="Gurgui C."/>
            <person name="Wakimoto T."/>
            <person name="Kracht M."/>
            <person name="Crusemann M."/>
            <person name="Hentschel U."/>
            <person name="Abe I."/>
            <person name="Matsunaga S."/>
            <person name="Kalinowski J."/>
            <person name="Takeyama H."/>
            <person name="Piel J."/>
        </authorList>
    </citation>
    <scope>NUCLEOTIDE SEQUENCE [LARGE SCALE GENOMIC DNA]</scope>
    <source>
        <strain evidence="9">TSY2</strain>
    </source>
</reference>
<dbReference type="GO" id="GO:0005524">
    <property type="term" value="F:ATP binding"/>
    <property type="evidence" value="ECO:0007669"/>
    <property type="project" value="UniProtKB-KW"/>
</dbReference>
<dbReference type="InterPro" id="IPR004536">
    <property type="entry name" value="SPS/SelD"/>
</dbReference>
<keyword evidence="9" id="KW-1185">Reference proteome</keyword>
<evidence type="ECO:0000259" key="6">
    <source>
        <dbReference type="Pfam" id="PF00586"/>
    </source>
</evidence>
<evidence type="ECO:0000256" key="3">
    <source>
        <dbReference type="ARBA" id="ARBA00022777"/>
    </source>
</evidence>
<comment type="caution">
    <text evidence="8">The sequence shown here is derived from an EMBL/GenBank/DDBJ whole genome shotgun (WGS) entry which is preliminary data.</text>
</comment>
<dbReference type="Pfam" id="PF00586">
    <property type="entry name" value="AIRS"/>
    <property type="match status" value="1"/>
</dbReference>
<evidence type="ECO:0000256" key="4">
    <source>
        <dbReference type="ARBA" id="ARBA00022840"/>
    </source>
</evidence>
<evidence type="ECO:0000256" key="5">
    <source>
        <dbReference type="ARBA" id="ARBA00023266"/>
    </source>
</evidence>
<dbReference type="InterPro" id="IPR036921">
    <property type="entry name" value="PurM-like_N_sf"/>
</dbReference>
<evidence type="ECO:0000256" key="1">
    <source>
        <dbReference type="ARBA" id="ARBA00022679"/>
    </source>
</evidence>
<protein>
    <recommendedName>
        <fullName evidence="10">PurM-like N-terminal domain-containing protein</fullName>
    </recommendedName>
</protein>
<dbReference type="PANTHER" id="PTHR10256">
    <property type="entry name" value="SELENIDE, WATER DIKINASE"/>
    <property type="match status" value="1"/>
</dbReference>
<dbReference type="CDD" id="cd02195">
    <property type="entry name" value="SelD"/>
    <property type="match status" value="1"/>
</dbReference>
<name>W4LUI4_9BACT</name>